<feature type="domain" description="Schlafen AlbA-2" evidence="1">
    <location>
        <begin position="13"/>
        <end position="126"/>
    </location>
</feature>
<keyword evidence="3" id="KW-1185">Reference proteome</keyword>
<reference evidence="2 3" key="1">
    <citation type="submission" date="2020-08" db="EMBL/GenBank/DDBJ databases">
        <title>Genomic Encyclopedia of Type Strains, Phase III (KMG-III): the genomes of soil and plant-associated and newly described type strains.</title>
        <authorList>
            <person name="Whitman W."/>
        </authorList>
    </citation>
    <scope>NUCLEOTIDE SEQUENCE [LARGE SCALE GENOMIC DNA]</scope>
    <source>
        <strain evidence="2 3">CECT 8897</strain>
    </source>
</reference>
<dbReference type="AlphaFoldDB" id="A0A7W5FWE1"/>
<evidence type="ECO:0000313" key="3">
    <source>
        <dbReference type="Proteomes" id="UP000541535"/>
    </source>
</evidence>
<comment type="caution">
    <text evidence="2">The sequence shown here is derived from an EMBL/GenBank/DDBJ whole genome shotgun (WGS) entry which is preliminary data.</text>
</comment>
<protein>
    <submittedName>
        <fullName evidence="2">Putative HTH transcriptional regulator</fullName>
    </submittedName>
</protein>
<dbReference type="InterPro" id="IPR007421">
    <property type="entry name" value="Schlafen_AlbA_2_dom"/>
</dbReference>
<dbReference type="InterPro" id="IPR038461">
    <property type="entry name" value="Schlafen_AlbA_2_dom_sf"/>
</dbReference>
<name>A0A7W5FWE1_9BURK</name>
<gene>
    <name evidence="2" type="ORF">FHS03_004866</name>
</gene>
<sequence length="145" mass="15973">MGGNPLGAIKGIVDQYVVAFMNAGIAQEDAIFLGIRDSDRSIVGVQLQPQDCDELRRIVTERLHQIVPPIAPTSYRIELHPVSNGFAPIDDLFVVEVRVPSVRRTLLFATGGQEVYVKTDAGKRKLSAIELQQELIQRLGIDPVL</sequence>
<dbReference type="Gene3D" id="3.30.950.30">
    <property type="entry name" value="Schlafen, AAA domain"/>
    <property type="match status" value="1"/>
</dbReference>
<organism evidence="2 3">
    <name type="scientific">Pseudoduganella violacea</name>
    <dbReference type="NCBI Taxonomy" id="1715466"/>
    <lineage>
        <taxon>Bacteria</taxon>
        <taxon>Pseudomonadati</taxon>
        <taxon>Pseudomonadota</taxon>
        <taxon>Betaproteobacteria</taxon>
        <taxon>Burkholderiales</taxon>
        <taxon>Oxalobacteraceae</taxon>
        <taxon>Telluria group</taxon>
        <taxon>Pseudoduganella</taxon>
    </lineage>
</organism>
<dbReference type="Proteomes" id="UP000541535">
    <property type="component" value="Unassembled WGS sequence"/>
</dbReference>
<dbReference type="RefSeq" id="WP_183443464.1">
    <property type="nucleotide sequence ID" value="NZ_JACHXD010000020.1"/>
</dbReference>
<proteinExistence type="predicted"/>
<dbReference type="EMBL" id="JACHXD010000020">
    <property type="protein sequence ID" value="MBB3121774.1"/>
    <property type="molecule type" value="Genomic_DNA"/>
</dbReference>
<accession>A0A7W5FWE1</accession>
<evidence type="ECO:0000259" key="1">
    <source>
        <dbReference type="Pfam" id="PF04326"/>
    </source>
</evidence>
<evidence type="ECO:0000313" key="2">
    <source>
        <dbReference type="EMBL" id="MBB3121774.1"/>
    </source>
</evidence>
<dbReference type="Pfam" id="PF04326">
    <property type="entry name" value="SLFN_AlbA_2"/>
    <property type="match status" value="1"/>
</dbReference>